<proteinExistence type="predicted"/>
<feature type="region of interest" description="Disordered" evidence="1">
    <location>
        <begin position="260"/>
        <end position="284"/>
    </location>
</feature>
<dbReference type="Proteomes" id="UP001212326">
    <property type="component" value="Chromosome"/>
</dbReference>
<evidence type="ECO:0000313" key="2">
    <source>
        <dbReference type="EMBL" id="WBO61726.1"/>
    </source>
</evidence>
<dbReference type="NCBIfam" id="NF033572">
    <property type="entry name" value="transpos_ISKra4"/>
    <property type="match status" value="1"/>
</dbReference>
<evidence type="ECO:0000256" key="1">
    <source>
        <dbReference type="SAM" id="MobiDB-lite"/>
    </source>
</evidence>
<organism evidence="2 3">
    <name type="scientific">Streptomyces camelliae</name>
    <dbReference type="NCBI Taxonomy" id="3004093"/>
    <lineage>
        <taxon>Bacteria</taxon>
        <taxon>Bacillati</taxon>
        <taxon>Actinomycetota</taxon>
        <taxon>Actinomycetes</taxon>
        <taxon>Kitasatosporales</taxon>
        <taxon>Streptomycetaceae</taxon>
        <taxon>Streptomyces</taxon>
    </lineage>
</organism>
<name>A0ABY7NU30_9ACTN</name>
<gene>
    <name evidence="2" type="ORF">O1G22_02070</name>
</gene>
<keyword evidence="3" id="KW-1185">Reference proteome</keyword>
<dbReference type="RefSeq" id="WP_270079682.1">
    <property type="nucleotide sequence ID" value="NZ_CP115300.1"/>
</dbReference>
<protein>
    <submittedName>
        <fullName evidence="2">ISKra4 family transposase</fullName>
    </submittedName>
</protein>
<evidence type="ECO:0000313" key="3">
    <source>
        <dbReference type="Proteomes" id="UP001212326"/>
    </source>
</evidence>
<reference evidence="2 3" key="1">
    <citation type="submission" date="2022-12" db="EMBL/GenBank/DDBJ databases">
        <authorList>
            <person name="Mo P."/>
        </authorList>
    </citation>
    <scope>NUCLEOTIDE SEQUENCE [LARGE SCALE GENOMIC DNA]</scope>
    <source>
        <strain evidence="2 3">HUAS 2-6</strain>
    </source>
</reference>
<dbReference type="EMBL" id="CP115300">
    <property type="protein sequence ID" value="WBO61726.1"/>
    <property type="molecule type" value="Genomic_DNA"/>
</dbReference>
<accession>A0ABY7NU30</accession>
<sequence>MTPYDTHATADPFADSLSAFESLTTILSGSDAGTWTHTDLEEYLDLAGRELLRLLLQDHLDLRAMREEEQMRSGARQVVVGPEGQVRPWRETGHPRWLASVFGMVRVTRVAHRGQGVSNVHRADAVLSLPVGRHSTGLRRLAVTEAVRGSFDQAHDAVTRRCGNVLGKRRLEELVVAAAVDVDSFYRTMIPVPCSREMPLVVQVDGKGVVVRPAALREATRRAAEKAAGGHRARLAPGEKPNRERMATVACVFDTRPVPRRPHDVIHPPGGRSGERPARPGPRAQSKWCTASLVRPPEQVIADAFDQAEARDPKHLRPWVVVVDGARHQLDLIAAETGRRGVTVHVLLDFVHVAEYVWAAAHAFHKPGTTEAESWAAGPLTSILAGHAARVAAEMTGQAEREHLPASRRESVDACERYLTGHLDQLHYDTALNNGWPIATGAVEGACRHLIADRLGITGARWGLPGAEAVLRLRAVVSNGDLDPYWRYHAAREHERLYPTPDQRTYALTS</sequence>